<dbReference type="KEGG" id="fas:105272779"/>
<keyword evidence="5" id="KW-1185">Reference proteome</keyword>
<feature type="domain" description="FLYWCH-type" evidence="4">
    <location>
        <begin position="16"/>
        <end position="73"/>
    </location>
</feature>
<dbReference type="RefSeq" id="XP_011313304.1">
    <property type="nucleotide sequence ID" value="XM_011315002.1"/>
</dbReference>
<evidence type="ECO:0000259" key="4">
    <source>
        <dbReference type="Pfam" id="PF04500"/>
    </source>
</evidence>
<evidence type="ECO:0000313" key="6">
    <source>
        <dbReference type="RefSeq" id="XP_011313304.1"/>
    </source>
</evidence>
<dbReference type="Proteomes" id="UP000694866">
    <property type="component" value="Unplaced"/>
</dbReference>
<keyword evidence="2" id="KW-0863">Zinc-finger</keyword>
<accession>A0A9R1U9I7</accession>
<reference evidence="6" key="1">
    <citation type="submission" date="2025-08" db="UniProtKB">
        <authorList>
            <consortium name="RefSeq"/>
        </authorList>
    </citation>
    <scope>IDENTIFICATION</scope>
</reference>
<dbReference type="InterPro" id="IPR007588">
    <property type="entry name" value="Znf_FLYWCH"/>
</dbReference>
<dbReference type="GeneID" id="105272779"/>
<proteinExistence type="predicted"/>
<evidence type="ECO:0000313" key="5">
    <source>
        <dbReference type="Proteomes" id="UP000694866"/>
    </source>
</evidence>
<evidence type="ECO:0000256" key="1">
    <source>
        <dbReference type="ARBA" id="ARBA00022723"/>
    </source>
</evidence>
<name>A0A9R1U9I7_9HYME</name>
<protein>
    <recommendedName>
        <fullName evidence="4">FLYWCH-type domain-containing protein</fullName>
    </recommendedName>
</protein>
<dbReference type="OrthoDB" id="10029846at2759"/>
<dbReference type="Gene3D" id="2.20.25.240">
    <property type="match status" value="1"/>
</dbReference>
<dbReference type="Pfam" id="PF04500">
    <property type="entry name" value="FLYWCH"/>
    <property type="match status" value="1"/>
</dbReference>
<dbReference type="AlphaFoldDB" id="A0A9R1U9I7"/>
<keyword evidence="1" id="KW-0479">Metal-binding</keyword>
<evidence type="ECO:0000256" key="2">
    <source>
        <dbReference type="ARBA" id="ARBA00022771"/>
    </source>
</evidence>
<gene>
    <name evidence="6" type="primary">LOC105272779</name>
</gene>
<evidence type="ECO:0000256" key="3">
    <source>
        <dbReference type="ARBA" id="ARBA00022833"/>
    </source>
</evidence>
<organism evidence="5 6">
    <name type="scientific">Fopius arisanus</name>
    <dbReference type="NCBI Taxonomy" id="64838"/>
    <lineage>
        <taxon>Eukaryota</taxon>
        <taxon>Metazoa</taxon>
        <taxon>Ecdysozoa</taxon>
        <taxon>Arthropoda</taxon>
        <taxon>Hexapoda</taxon>
        <taxon>Insecta</taxon>
        <taxon>Pterygota</taxon>
        <taxon>Neoptera</taxon>
        <taxon>Endopterygota</taxon>
        <taxon>Hymenoptera</taxon>
        <taxon>Apocrita</taxon>
        <taxon>Ichneumonoidea</taxon>
        <taxon>Braconidae</taxon>
        <taxon>Opiinae</taxon>
        <taxon>Fopius</taxon>
    </lineage>
</organism>
<keyword evidence="3" id="KW-0862">Zinc</keyword>
<sequence length="219" mass="25154">MMKKIPGYELVVIDDKNGKVCYLHNNFRYHFASSSSQKTIYRCAYYQSIYQCKVKLWKTRDGKVTVVGGEHHHDDAKNAREVAAMKIEMKKQACSTHDFPSRIIHEVERNHPIARRCISILASNSYIRRKRDEIGRPKEPATLEELANTLETNEEMKDVVKSNYRGIVHPEGENAGCALLFVHDDMLEEFNTAKIIEIDETMKAVPTTPEGTQIWIISV</sequence>
<dbReference type="GO" id="GO:0008270">
    <property type="term" value="F:zinc ion binding"/>
    <property type="evidence" value="ECO:0007669"/>
    <property type="project" value="UniProtKB-KW"/>
</dbReference>